<dbReference type="GeneID" id="90644558"/>
<dbReference type="RefSeq" id="XP_065459242.1">
    <property type="nucleotide sequence ID" value="XM_065603170.1"/>
</dbReference>
<keyword evidence="2" id="KW-1185">Reference proteome</keyword>
<evidence type="ECO:0000313" key="2">
    <source>
        <dbReference type="Proteomes" id="UP001302367"/>
    </source>
</evidence>
<name>A0ABZ0NYM5_CERBT</name>
<organism evidence="1 2">
    <name type="scientific">Cercospora beticola</name>
    <name type="common">Sugarbeet leaf spot fungus</name>
    <dbReference type="NCBI Taxonomy" id="122368"/>
    <lineage>
        <taxon>Eukaryota</taxon>
        <taxon>Fungi</taxon>
        <taxon>Dikarya</taxon>
        <taxon>Ascomycota</taxon>
        <taxon>Pezizomycotina</taxon>
        <taxon>Dothideomycetes</taxon>
        <taxon>Dothideomycetidae</taxon>
        <taxon>Mycosphaerellales</taxon>
        <taxon>Mycosphaerellaceae</taxon>
        <taxon>Cercospora</taxon>
    </lineage>
</organism>
<dbReference type="Proteomes" id="UP001302367">
    <property type="component" value="Chromosome 6"/>
</dbReference>
<accession>A0ABZ0NYM5</accession>
<proteinExistence type="predicted"/>
<evidence type="ECO:0000313" key="1">
    <source>
        <dbReference type="EMBL" id="WPB04640.1"/>
    </source>
</evidence>
<gene>
    <name evidence="1" type="ORF">RHO25_009286</name>
</gene>
<sequence length="277" mass="30614">MAYSSNTQKPSMPMIDSMSSIEVDEGLFASSKTLEDIKSYSTLLAKCGELKIPPLDKGAALKITSEGQKSGSNRALNANVDKLNLCIRNHEIPASIITASFEDNVSGDHEVVILNHENVVFASNPPEDEAWPLKIVIEADVSLATELTAEADPVEFLVQRLVKVHEDSNAHPESKPKKGDMPFAEHLAILLSLLRQCNDSTTTAELEQRQQRPRSYVMAASCRKMSRRANLGKIGKRKYFDVPRPLSHLTILLLMMSCPDHRSRLVQVSLPKGSCNH</sequence>
<dbReference type="EMBL" id="CP134189">
    <property type="protein sequence ID" value="WPB04640.1"/>
    <property type="molecule type" value="Genomic_DNA"/>
</dbReference>
<reference evidence="1 2" key="1">
    <citation type="submission" date="2023-09" db="EMBL/GenBank/DDBJ databases">
        <title>Complete-Gapless Cercospora beticola genome.</title>
        <authorList>
            <person name="Wyatt N.A."/>
            <person name="Spanner R.E."/>
            <person name="Bolton M.D."/>
        </authorList>
    </citation>
    <scope>NUCLEOTIDE SEQUENCE [LARGE SCALE GENOMIC DNA]</scope>
    <source>
        <strain evidence="1">Cb09-40</strain>
    </source>
</reference>
<protein>
    <submittedName>
        <fullName evidence="1">Uncharacterized protein</fullName>
    </submittedName>
</protein>